<proteinExistence type="predicted"/>
<dbReference type="NCBIfam" id="TIGR02301">
    <property type="entry name" value="TIGR02301 family protein"/>
    <property type="match status" value="1"/>
</dbReference>
<dbReference type="AlphaFoldDB" id="A0A506UC62"/>
<dbReference type="Pfam" id="PF09539">
    <property type="entry name" value="DUF2385"/>
    <property type="match status" value="1"/>
</dbReference>
<evidence type="ECO:0000313" key="1">
    <source>
        <dbReference type="EMBL" id="TPW32013.1"/>
    </source>
</evidence>
<dbReference type="OrthoDB" id="8481666at2"/>
<sequence>MRIRPALHSLTSVLFVFVLAVAVPGTGRAADAPETPAPAPSGPAAPPYEAQLIQLSRILGSVDYLRDLCKSDDDTDWRDTMQNLIDSEAAGNKERTRTLTAAFNRGYRAFAAVYSTCTQAAVSAEKEYRQRGATIARGIAGKYGN</sequence>
<dbReference type="RefSeq" id="WP_141165369.1">
    <property type="nucleotide sequence ID" value="NZ_VHLH01000002.1"/>
</dbReference>
<dbReference type="InterPro" id="IPR012645">
    <property type="entry name" value="CHP02301"/>
</dbReference>
<gene>
    <name evidence="1" type="ORF">FJU11_02155</name>
</gene>
<accession>A0A506UC62</accession>
<name>A0A506UC62_9HYPH</name>
<evidence type="ECO:0000313" key="2">
    <source>
        <dbReference type="Proteomes" id="UP000320314"/>
    </source>
</evidence>
<reference evidence="1 2" key="1">
    <citation type="submission" date="2019-06" db="EMBL/GenBank/DDBJ databases">
        <authorList>
            <person name="Li M."/>
        </authorList>
    </citation>
    <scope>NUCLEOTIDE SEQUENCE [LARGE SCALE GENOMIC DNA]</scope>
    <source>
        <strain evidence="1 2">BGMRC6574</strain>
    </source>
</reference>
<organism evidence="1 2">
    <name type="scientific">Pararhizobium mangrovi</name>
    <dbReference type="NCBI Taxonomy" id="2590452"/>
    <lineage>
        <taxon>Bacteria</taxon>
        <taxon>Pseudomonadati</taxon>
        <taxon>Pseudomonadota</taxon>
        <taxon>Alphaproteobacteria</taxon>
        <taxon>Hyphomicrobiales</taxon>
        <taxon>Rhizobiaceae</taxon>
        <taxon>Rhizobium/Agrobacterium group</taxon>
        <taxon>Pararhizobium</taxon>
    </lineage>
</organism>
<dbReference type="EMBL" id="VHLH01000002">
    <property type="protein sequence ID" value="TPW32013.1"/>
    <property type="molecule type" value="Genomic_DNA"/>
</dbReference>
<keyword evidence="2" id="KW-1185">Reference proteome</keyword>
<protein>
    <submittedName>
        <fullName evidence="1">TIGR02301 family protein</fullName>
    </submittedName>
</protein>
<dbReference type="Proteomes" id="UP000320314">
    <property type="component" value="Unassembled WGS sequence"/>
</dbReference>
<comment type="caution">
    <text evidence="1">The sequence shown here is derived from an EMBL/GenBank/DDBJ whole genome shotgun (WGS) entry which is preliminary data.</text>
</comment>